<organism evidence="3 4">
    <name type="scientific">Colwellia chukchiensis</name>
    <dbReference type="NCBI Taxonomy" id="641665"/>
    <lineage>
        <taxon>Bacteria</taxon>
        <taxon>Pseudomonadati</taxon>
        <taxon>Pseudomonadota</taxon>
        <taxon>Gammaproteobacteria</taxon>
        <taxon>Alteromonadales</taxon>
        <taxon>Colwelliaceae</taxon>
        <taxon>Colwellia</taxon>
    </lineage>
</organism>
<comment type="cofactor">
    <cofactor evidence="1">
        <name>Mg(2+)</name>
        <dbReference type="ChEBI" id="CHEBI:18420"/>
    </cofactor>
</comment>
<accession>A0A1H7LCU1</accession>
<proteinExistence type="predicted"/>
<dbReference type="SMART" id="SM00267">
    <property type="entry name" value="GGDEF"/>
    <property type="match status" value="1"/>
</dbReference>
<dbReference type="Gene3D" id="3.30.70.270">
    <property type="match status" value="1"/>
</dbReference>
<gene>
    <name evidence="3" type="ORF">SAMN05216262_104120</name>
</gene>
<dbReference type="OrthoDB" id="9812260at2"/>
<dbReference type="PANTHER" id="PTHR46663">
    <property type="entry name" value="DIGUANYLATE CYCLASE DGCT-RELATED"/>
    <property type="match status" value="1"/>
</dbReference>
<evidence type="ECO:0000313" key="3">
    <source>
        <dbReference type="EMBL" id="SEK96676.1"/>
    </source>
</evidence>
<evidence type="ECO:0000259" key="2">
    <source>
        <dbReference type="PROSITE" id="PS50887"/>
    </source>
</evidence>
<evidence type="ECO:0000313" key="4">
    <source>
        <dbReference type="Proteomes" id="UP000199297"/>
    </source>
</evidence>
<feature type="domain" description="GGDEF" evidence="2">
    <location>
        <begin position="210"/>
        <end position="340"/>
    </location>
</feature>
<dbReference type="SUPFAM" id="SSF55073">
    <property type="entry name" value="Nucleotide cyclase"/>
    <property type="match status" value="1"/>
</dbReference>
<dbReference type="NCBIfam" id="TIGR00254">
    <property type="entry name" value="GGDEF"/>
    <property type="match status" value="1"/>
</dbReference>
<dbReference type="CDD" id="cd01949">
    <property type="entry name" value="GGDEF"/>
    <property type="match status" value="1"/>
</dbReference>
<dbReference type="Proteomes" id="UP000199297">
    <property type="component" value="Unassembled WGS sequence"/>
</dbReference>
<dbReference type="RefSeq" id="WP_085284411.1">
    <property type="nucleotide sequence ID" value="NZ_FOBI01000004.1"/>
</dbReference>
<protein>
    <submittedName>
        <fullName evidence="3">Diguanylate cyclase (GGDEF) domain-containing protein</fullName>
    </submittedName>
</protein>
<dbReference type="EMBL" id="FOBI01000004">
    <property type="protein sequence ID" value="SEK96676.1"/>
    <property type="molecule type" value="Genomic_DNA"/>
</dbReference>
<dbReference type="InterPro" id="IPR043128">
    <property type="entry name" value="Rev_trsase/Diguanyl_cyclase"/>
</dbReference>
<dbReference type="Pfam" id="PF00990">
    <property type="entry name" value="GGDEF"/>
    <property type="match status" value="1"/>
</dbReference>
<dbReference type="InterPro" id="IPR029787">
    <property type="entry name" value="Nucleotide_cyclase"/>
</dbReference>
<dbReference type="GO" id="GO:0003824">
    <property type="term" value="F:catalytic activity"/>
    <property type="evidence" value="ECO:0007669"/>
    <property type="project" value="UniProtKB-ARBA"/>
</dbReference>
<dbReference type="FunFam" id="3.30.70.270:FF:000001">
    <property type="entry name" value="Diguanylate cyclase domain protein"/>
    <property type="match status" value="1"/>
</dbReference>
<evidence type="ECO:0000256" key="1">
    <source>
        <dbReference type="ARBA" id="ARBA00001946"/>
    </source>
</evidence>
<dbReference type="STRING" id="641665.GCA_002104455_02886"/>
<reference evidence="4" key="1">
    <citation type="submission" date="2016-10" db="EMBL/GenBank/DDBJ databases">
        <authorList>
            <person name="Varghese N."/>
            <person name="Submissions S."/>
        </authorList>
    </citation>
    <scope>NUCLEOTIDE SEQUENCE [LARGE SCALE GENOMIC DNA]</scope>
    <source>
        <strain evidence="4">CGMCC 1.9127</strain>
    </source>
</reference>
<dbReference type="InterPro" id="IPR029016">
    <property type="entry name" value="GAF-like_dom_sf"/>
</dbReference>
<dbReference type="InterPro" id="IPR000160">
    <property type="entry name" value="GGDEF_dom"/>
</dbReference>
<name>A0A1H7LCU1_9GAMM</name>
<dbReference type="SUPFAM" id="SSF55781">
    <property type="entry name" value="GAF domain-like"/>
    <property type="match status" value="1"/>
</dbReference>
<dbReference type="PANTHER" id="PTHR46663:SF2">
    <property type="entry name" value="GGDEF DOMAIN-CONTAINING PROTEIN"/>
    <property type="match status" value="1"/>
</dbReference>
<dbReference type="InterPro" id="IPR052163">
    <property type="entry name" value="DGC-Regulatory_Protein"/>
</dbReference>
<keyword evidence="4" id="KW-1185">Reference proteome</keyword>
<dbReference type="PROSITE" id="PS50887">
    <property type="entry name" value="GGDEF"/>
    <property type="match status" value="1"/>
</dbReference>
<dbReference type="AlphaFoldDB" id="A0A1H7LCU1"/>
<dbReference type="Gene3D" id="3.30.450.40">
    <property type="match status" value="1"/>
</dbReference>
<sequence>MSQLQQIIENSKINEAIARKLFEIETEILACQSSEELLQRLLDLIQTKFNLFGISLLLADLTPLSYLINGNWQSSWHKKNTKQIAHEQLAQLHANHKPLLSNDLKQLAKIIPPSLLAGAKSAALTPLFLEGKLFASLLFTDQKATRFHQQLGTFHLEQLAVKVSLCLSNVLIREQLAYMAHYDRLTGVANRRLMEVCIGEELIRQRRYGVPFSLLFIDCNKFKAINDTYGHDCGDKVLAYVASQLQELIRENDKCFRYAGDEFVVVLASQTLLEAEQASERLCQFFQQNPMPYQGMRLAVSISCGAAASDGTQTMEQLLKTADKNLYANKKARTGMVFKL</sequence>